<gene>
    <name evidence="1" type="ORF">E5S67_06432</name>
</gene>
<name>A0ABX2D7L4_9CYAN</name>
<reference evidence="1 2" key="1">
    <citation type="journal article" date="2020" name="Sci. Rep.">
        <title>A novel cyanobacterial geosmin producer, revising GeoA distribution and dispersion patterns in Bacteria.</title>
        <authorList>
            <person name="Churro C."/>
            <person name="Semedo-Aguiar A.P."/>
            <person name="Silva A.D."/>
            <person name="Pereira-Leal J.B."/>
            <person name="Leite R.B."/>
        </authorList>
    </citation>
    <scope>NUCLEOTIDE SEQUENCE [LARGE SCALE GENOMIC DNA]</scope>
    <source>
        <strain evidence="1 2">IPMA8</strain>
    </source>
</reference>
<keyword evidence="2" id="KW-1185">Reference proteome</keyword>
<dbReference type="Proteomes" id="UP000702425">
    <property type="component" value="Unassembled WGS sequence"/>
</dbReference>
<protein>
    <submittedName>
        <fullName evidence="1">Uncharacterized protein</fullName>
    </submittedName>
</protein>
<proteinExistence type="predicted"/>
<evidence type="ECO:0000313" key="1">
    <source>
        <dbReference type="EMBL" id="NQE38647.1"/>
    </source>
</evidence>
<dbReference type="EMBL" id="SRRZ01000297">
    <property type="protein sequence ID" value="NQE38647.1"/>
    <property type="molecule type" value="Genomic_DNA"/>
</dbReference>
<evidence type="ECO:0000313" key="2">
    <source>
        <dbReference type="Proteomes" id="UP000702425"/>
    </source>
</evidence>
<accession>A0ABX2D7L4</accession>
<organism evidence="1 2">
    <name type="scientific">Microcoleus asticus IPMA8</name>
    <dbReference type="NCBI Taxonomy" id="2563858"/>
    <lineage>
        <taxon>Bacteria</taxon>
        <taxon>Bacillati</taxon>
        <taxon>Cyanobacteriota</taxon>
        <taxon>Cyanophyceae</taxon>
        <taxon>Oscillatoriophycideae</taxon>
        <taxon>Oscillatoriales</taxon>
        <taxon>Microcoleaceae</taxon>
        <taxon>Microcoleus</taxon>
        <taxon>Microcoleus asticus</taxon>
    </lineage>
</organism>
<comment type="caution">
    <text evidence="1">The sequence shown here is derived from an EMBL/GenBank/DDBJ whole genome shotgun (WGS) entry which is preliminary data.</text>
</comment>
<sequence length="71" mass="7884">MVAIPPLDVALRDEQAAIFADKYPLGGNTLQPIEFVALQRFLVFQLSLLEFLLLKVAYQDVSGLEPIDPVL</sequence>